<accession>A0A6M0CX53</accession>
<dbReference type="AlphaFoldDB" id="A0A6M0CX53"/>
<feature type="transmembrane region" description="Helical" evidence="1">
    <location>
        <begin position="69"/>
        <end position="92"/>
    </location>
</feature>
<feature type="transmembrane region" description="Helical" evidence="1">
    <location>
        <begin position="34"/>
        <end position="57"/>
    </location>
</feature>
<keyword evidence="1" id="KW-0812">Transmembrane</keyword>
<dbReference type="EMBL" id="JAABOQ010000005">
    <property type="protein sequence ID" value="NER18300.1"/>
    <property type="molecule type" value="Genomic_DNA"/>
</dbReference>
<feature type="transmembrane region" description="Helical" evidence="1">
    <location>
        <begin position="7"/>
        <end position="28"/>
    </location>
</feature>
<keyword evidence="1" id="KW-0472">Membrane</keyword>
<evidence type="ECO:0000313" key="3">
    <source>
        <dbReference type="Proteomes" id="UP000474296"/>
    </source>
</evidence>
<keyword evidence="3" id="KW-1185">Reference proteome</keyword>
<dbReference type="Proteomes" id="UP000474296">
    <property type="component" value="Unassembled WGS sequence"/>
</dbReference>
<gene>
    <name evidence="2" type="ORF">GWK10_13850</name>
</gene>
<evidence type="ECO:0000313" key="2">
    <source>
        <dbReference type="EMBL" id="NER18300.1"/>
    </source>
</evidence>
<dbReference type="RefSeq" id="WP_164032973.1">
    <property type="nucleotide sequence ID" value="NZ_JAABOQ010000005.1"/>
</dbReference>
<keyword evidence="1" id="KW-1133">Transmembrane helix</keyword>
<name>A0A6M0CX53_9FLAO</name>
<protein>
    <submittedName>
        <fullName evidence="2">Uncharacterized protein</fullName>
    </submittedName>
</protein>
<comment type="caution">
    <text evidence="2">The sequence shown here is derived from an EMBL/GenBank/DDBJ whole genome shotgun (WGS) entry which is preliminary data.</text>
</comment>
<evidence type="ECO:0000256" key="1">
    <source>
        <dbReference type="SAM" id="Phobius"/>
    </source>
</evidence>
<organism evidence="2 3">
    <name type="scientific">Spongiivirga citrea</name>
    <dbReference type="NCBI Taxonomy" id="1481457"/>
    <lineage>
        <taxon>Bacteria</taxon>
        <taxon>Pseudomonadati</taxon>
        <taxon>Bacteroidota</taxon>
        <taxon>Flavobacteriia</taxon>
        <taxon>Flavobacteriales</taxon>
        <taxon>Flavobacteriaceae</taxon>
        <taxon>Spongiivirga</taxon>
    </lineage>
</organism>
<reference evidence="2 3" key="1">
    <citation type="submission" date="2020-01" db="EMBL/GenBank/DDBJ databases">
        <title>Spongiivirga citrea KCTC 32990T.</title>
        <authorList>
            <person name="Wang G."/>
        </authorList>
    </citation>
    <scope>NUCLEOTIDE SEQUENCE [LARGE SCALE GENOMIC DNA]</scope>
    <source>
        <strain evidence="2 3">KCTC 32990</strain>
    </source>
</reference>
<sequence>MNKTVFVILSILSIISYIIAGILLTIYFTEESPGMIMIFLIPTLLAGLVFGVIAFFLKRNKKFITNPFLNGLYYLNIALMVVGLAALVYTFLN</sequence>
<proteinExistence type="predicted"/>